<dbReference type="STRING" id="33528.ENSGAFP00000015361"/>
<dbReference type="GO" id="GO:0016301">
    <property type="term" value="F:kinase activity"/>
    <property type="evidence" value="ECO:0007669"/>
    <property type="project" value="TreeGrafter"/>
</dbReference>
<dbReference type="Pfam" id="PF08433">
    <property type="entry name" value="KTI12"/>
    <property type="match status" value="1"/>
</dbReference>
<dbReference type="GO" id="GO:0000049">
    <property type="term" value="F:tRNA binding"/>
    <property type="evidence" value="ECO:0007669"/>
    <property type="project" value="TreeGrafter"/>
</dbReference>
<comment type="caution">
    <text evidence="3">The sequence shown here is derived from an EMBL/GenBank/DDBJ whole genome shotgun (WGS) entry which is preliminary data.</text>
</comment>
<evidence type="ECO:0000256" key="1">
    <source>
        <dbReference type="ARBA" id="ARBA00022741"/>
    </source>
</evidence>
<evidence type="ECO:0008006" key="5">
    <source>
        <dbReference type="Google" id="ProtNLM"/>
    </source>
</evidence>
<dbReference type="Gene3D" id="3.40.50.300">
    <property type="entry name" value="P-loop containing nucleotide triphosphate hydrolases"/>
    <property type="match status" value="1"/>
</dbReference>
<sequence length="383" mass="43480">HEGKYLQTGRGLRAVGLESRLDAGVTYGVCCQVFLDLMAEVAPWSPACLCVLCGLPAAGKSTLTRRIVGTAAKHGWRAAVVSYDELIPEKAYYTEVEEDGLNLTDMHANWKSYRQAVLQCIEQVLEQPDLVVELPSNPLINGAAWQPCFQALLQPKESHSDGMPLLFLLDDNFYYPSMRYEVYQLARKLSLGFCQVYLQCDLETCIRRNQSRPKPIPVKVIMEMEKRLEFPNPQKNPWESQSISLNSTNDVSKSDIQRVMELISVALDNPLSPAEDNSEQKEADRLKCATSVVHQADQACRRLISEAMKVARENQVPSEHMRVLAARLNECKTTFLHDLRKRFLQEVCFLQEEDISVEQVVKNVFDVKKNEILSQFLSNHQTM</sequence>
<name>A0A315VFF7_GAMAF</name>
<dbReference type="InterPro" id="IPR027417">
    <property type="entry name" value="P-loop_NTPase"/>
</dbReference>
<keyword evidence="2" id="KW-0067">ATP-binding</keyword>
<dbReference type="Proteomes" id="UP000250572">
    <property type="component" value="Unassembled WGS sequence"/>
</dbReference>
<feature type="non-terminal residue" evidence="3">
    <location>
        <position position="383"/>
    </location>
</feature>
<dbReference type="PANTHER" id="PTHR20873">
    <property type="entry name" value="L-SERYL-TRNA(SEC) KINASE"/>
    <property type="match status" value="1"/>
</dbReference>
<evidence type="ECO:0000313" key="3">
    <source>
        <dbReference type="EMBL" id="PWA21751.1"/>
    </source>
</evidence>
<dbReference type="EMBL" id="NHOQ01001904">
    <property type="protein sequence ID" value="PWA21751.1"/>
    <property type="molecule type" value="Genomic_DNA"/>
</dbReference>
<reference evidence="3 4" key="1">
    <citation type="journal article" date="2018" name="G3 (Bethesda)">
        <title>A High-Quality Reference Genome for the Invasive Mosquitofish Gambusia affinis Using a Chicago Library.</title>
        <authorList>
            <person name="Hoffberg S.L."/>
            <person name="Troendle N.J."/>
            <person name="Glenn T.C."/>
            <person name="Mahmud O."/>
            <person name="Louha S."/>
            <person name="Chalopin D."/>
            <person name="Bennetzen J.L."/>
            <person name="Mauricio R."/>
        </authorList>
    </citation>
    <scope>NUCLEOTIDE SEQUENCE [LARGE SCALE GENOMIC DNA]</scope>
    <source>
        <strain evidence="3">NE01/NJP1002.9</strain>
        <tissue evidence="3">Muscle</tissue>
    </source>
</reference>
<feature type="non-terminal residue" evidence="3">
    <location>
        <position position="1"/>
    </location>
</feature>
<dbReference type="SUPFAM" id="SSF52540">
    <property type="entry name" value="P-loop containing nucleoside triphosphate hydrolases"/>
    <property type="match status" value="1"/>
</dbReference>
<keyword evidence="4" id="KW-1185">Reference proteome</keyword>
<accession>A0A315VFF7</accession>
<dbReference type="InterPro" id="IPR013641">
    <property type="entry name" value="KTI12/PSTK"/>
</dbReference>
<dbReference type="PANTHER" id="PTHR20873:SF0">
    <property type="entry name" value="L-SERYL-TRNA(SEC) KINASE"/>
    <property type="match status" value="1"/>
</dbReference>
<dbReference type="AlphaFoldDB" id="A0A315VFF7"/>
<evidence type="ECO:0000256" key="2">
    <source>
        <dbReference type="ARBA" id="ARBA00022840"/>
    </source>
</evidence>
<dbReference type="GO" id="GO:0005524">
    <property type="term" value="F:ATP binding"/>
    <property type="evidence" value="ECO:0007669"/>
    <property type="project" value="UniProtKB-KW"/>
</dbReference>
<proteinExistence type="predicted"/>
<organism evidence="3 4">
    <name type="scientific">Gambusia affinis</name>
    <name type="common">Western mosquitofish</name>
    <name type="synonym">Heterandria affinis</name>
    <dbReference type="NCBI Taxonomy" id="33528"/>
    <lineage>
        <taxon>Eukaryota</taxon>
        <taxon>Metazoa</taxon>
        <taxon>Chordata</taxon>
        <taxon>Craniata</taxon>
        <taxon>Vertebrata</taxon>
        <taxon>Euteleostomi</taxon>
        <taxon>Actinopterygii</taxon>
        <taxon>Neopterygii</taxon>
        <taxon>Teleostei</taxon>
        <taxon>Neoteleostei</taxon>
        <taxon>Acanthomorphata</taxon>
        <taxon>Ovalentaria</taxon>
        <taxon>Atherinomorphae</taxon>
        <taxon>Cyprinodontiformes</taxon>
        <taxon>Poeciliidae</taxon>
        <taxon>Poeciliinae</taxon>
        <taxon>Gambusia</taxon>
    </lineage>
</organism>
<keyword evidence="1" id="KW-0547">Nucleotide-binding</keyword>
<gene>
    <name evidence="3" type="ORF">CCH79_00003210</name>
</gene>
<evidence type="ECO:0000313" key="4">
    <source>
        <dbReference type="Proteomes" id="UP000250572"/>
    </source>
</evidence>
<protein>
    <recommendedName>
        <fullName evidence="5">Phosphoseryl-tRNA kinase</fullName>
    </recommendedName>
</protein>
<dbReference type="InterPro" id="IPR052648">
    <property type="entry name" value="Ser-tRNA(Sec)_kinase"/>
</dbReference>